<dbReference type="OrthoDB" id="9152304at2"/>
<dbReference type="RefSeq" id="WP_133992968.1">
    <property type="nucleotide sequence ID" value="NZ_SODV01000001.1"/>
</dbReference>
<dbReference type="AlphaFoldDB" id="A0A4R8DSP3"/>
<gene>
    <name evidence="1" type="ORF">EDB95_1917</name>
</gene>
<evidence type="ECO:0000313" key="1">
    <source>
        <dbReference type="EMBL" id="TDX00888.1"/>
    </source>
</evidence>
<proteinExistence type="predicted"/>
<protein>
    <recommendedName>
        <fullName evidence="3">CRP-like cAMP-binding protein</fullName>
    </recommendedName>
</protein>
<accession>A0A4R8DSP3</accession>
<reference evidence="1 2" key="1">
    <citation type="submission" date="2019-03" db="EMBL/GenBank/DDBJ databases">
        <title>Genomic Encyclopedia of Type Strains, Phase IV (KMG-IV): sequencing the most valuable type-strain genomes for metagenomic binning, comparative biology and taxonomic classification.</title>
        <authorList>
            <person name="Goeker M."/>
        </authorList>
    </citation>
    <scope>NUCLEOTIDE SEQUENCE [LARGE SCALE GENOMIC DNA]</scope>
    <source>
        <strain evidence="1 2">DSM 100059</strain>
    </source>
</reference>
<dbReference type="SUPFAM" id="SSF51206">
    <property type="entry name" value="cAMP-binding domain-like"/>
    <property type="match status" value="1"/>
</dbReference>
<dbReference type="InterPro" id="IPR014710">
    <property type="entry name" value="RmlC-like_jellyroll"/>
</dbReference>
<dbReference type="Gene3D" id="2.60.120.10">
    <property type="entry name" value="Jelly Rolls"/>
    <property type="match status" value="1"/>
</dbReference>
<evidence type="ECO:0000313" key="2">
    <source>
        <dbReference type="Proteomes" id="UP000294498"/>
    </source>
</evidence>
<name>A0A4R8DSP3_9BACT</name>
<sequence>MNAIAVYVSRFVELTPDELTQFTEAFREVRIVKRQFLVQPGFIARSRYFVLKGALRGYVVGDEGQDHTIQFETFFRMLAERSTAYMQRRIISNLTESAPERYDRFLEKYPHVVQRLPQYALASYLGMTTEFLSKIRNRKVKRK</sequence>
<keyword evidence="2" id="KW-1185">Reference proteome</keyword>
<evidence type="ECO:0008006" key="3">
    <source>
        <dbReference type="Google" id="ProtNLM"/>
    </source>
</evidence>
<dbReference type="EMBL" id="SODV01000001">
    <property type="protein sequence ID" value="TDX00888.1"/>
    <property type="molecule type" value="Genomic_DNA"/>
</dbReference>
<comment type="caution">
    <text evidence="1">The sequence shown here is derived from an EMBL/GenBank/DDBJ whole genome shotgun (WGS) entry which is preliminary data.</text>
</comment>
<organism evidence="1 2">
    <name type="scientific">Dinghuibacter silviterrae</name>
    <dbReference type="NCBI Taxonomy" id="1539049"/>
    <lineage>
        <taxon>Bacteria</taxon>
        <taxon>Pseudomonadati</taxon>
        <taxon>Bacteroidota</taxon>
        <taxon>Chitinophagia</taxon>
        <taxon>Chitinophagales</taxon>
        <taxon>Chitinophagaceae</taxon>
        <taxon>Dinghuibacter</taxon>
    </lineage>
</organism>
<dbReference type="InterPro" id="IPR018490">
    <property type="entry name" value="cNMP-bd_dom_sf"/>
</dbReference>
<dbReference type="Proteomes" id="UP000294498">
    <property type="component" value="Unassembled WGS sequence"/>
</dbReference>